<dbReference type="Proteomes" id="UP000481861">
    <property type="component" value="Unassembled WGS sequence"/>
</dbReference>
<dbReference type="InterPro" id="IPR010730">
    <property type="entry name" value="HET"/>
</dbReference>
<comment type="caution">
    <text evidence="2">The sequence shown here is derived from an EMBL/GenBank/DDBJ whole genome shotgun (WGS) entry which is preliminary data.</text>
</comment>
<dbReference type="Pfam" id="PF06985">
    <property type="entry name" value="HET"/>
    <property type="match status" value="1"/>
</dbReference>
<keyword evidence="3" id="KW-1185">Reference proteome</keyword>
<evidence type="ECO:0000259" key="1">
    <source>
        <dbReference type="Pfam" id="PF06985"/>
    </source>
</evidence>
<dbReference type="AlphaFoldDB" id="A0A7C8M3T0"/>
<sequence length="558" mass="63788">EDGQASKNWDRPWERANGKAYNRPKWFPPLDEKLELKLTYDSMYNYLRVDSVRGWRFAWDIPWGVYTTEDDPASQLVTARAVLQDLQSPETFAVARQWLTECLENHADCPAHTVVSLPTRLVRVSKLGEPESARLCHTPGQTGHYCALSYCWGADQPFSTTEKSYEAYLEALPYNDLPRTIRDALHVTRSLGMQYIWIDSLCIIQKHPEDVPRELAKMLSIYVNAQFTISAAGATTCNEGFLARPDRHEDSHNGPFFLALRADEDTMGSPLNERAWTLQEALLTPRLLIFTALNMVWRCQTKYEPDFCESLATYTWRHEERRPMTPTDAVWQRFRSMVKVYSKRKLTEQSDKLPAISALAEIFSSHIQSDYLAGLRRRYLIHDLMWWVPHDAEEDPQESEPETEISKVPSWSWPSINRSITFNGWDSTCVMADIVDCSVTLVSDRAPFGGVNSGKLIIRGYLKDISLSKKRGFIGDDGITMRGDATLDGRKRERGQKDQFWCFALGKLEGSLLLQQAIIVIKSEAIPGCYRRVGYFSVDSTVSPGWWEQGEKVTITIV</sequence>
<name>A0A7C8M3T0_9PLEO</name>
<evidence type="ECO:0000313" key="3">
    <source>
        <dbReference type="Proteomes" id="UP000481861"/>
    </source>
</evidence>
<reference evidence="2 3" key="1">
    <citation type="submission" date="2020-01" db="EMBL/GenBank/DDBJ databases">
        <authorList>
            <consortium name="DOE Joint Genome Institute"/>
            <person name="Haridas S."/>
            <person name="Albert R."/>
            <person name="Binder M."/>
            <person name="Bloem J."/>
            <person name="Labutti K."/>
            <person name="Salamov A."/>
            <person name="Andreopoulos B."/>
            <person name="Baker S.E."/>
            <person name="Barry K."/>
            <person name="Bills G."/>
            <person name="Bluhm B.H."/>
            <person name="Cannon C."/>
            <person name="Castanera R."/>
            <person name="Culley D.E."/>
            <person name="Daum C."/>
            <person name="Ezra D."/>
            <person name="Gonzalez J.B."/>
            <person name="Henrissat B."/>
            <person name="Kuo A."/>
            <person name="Liang C."/>
            <person name="Lipzen A."/>
            <person name="Lutzoni F."/>
            <person name="Magnuson J."/>
            <person name="Mondo S."/>
            <person name="Nolan M."/>
            <person name="Ohm R."/>
            <person name="Pangilinan J."/>
            <person name="Park H.-J.H."/>
            <person name="Ramirez L."/>
            <person name="Alfaro M."/>
            <person name="Sun H."/>
            <person name="Tritt A."/>
            <person name="Yoshinaga Y."/>
            <person name="Zwiers L.-H.L."/>
            <person name="Turgeon B.G."/>
            <person name="Goodwin S.B."/>
            <person name="Spatafora J.W."/>
            <person name="Crous P.W."/>
            <person name="Grigoriev I.V."/>
        </authorList>
    </citation>
    <scope>NUCLEOTIDE SEQUENCE [LARGE SCALE GENOMIC DNA]</scope>
    <source>
        <strain evidence="2 3">CBS 611.86</strain>
    </source>
</reference>
<gene>
    <name evidence="2" type="ORF">BDV95DRAFT_647141</name>
</gene>
<proteinExistence type="predicted"/>
<feature type="non-terminal residue" evidence="2">
    <location>
        <position position="1"/>
    </location>
</feature>
<dbReference type="OrthoDB" id="3761298at2759"/>
<accession>A0A7C8M3T0</accession>
<protein>
    <submittedName>
        <fullName evidence="2">Heterokaryon incompatibility protein-domain-containing protein</fullName>
    </submittedName>
</protein>
<feature type="domain" description="Heterokaryon incompatibility" evidence="1">
    <location>
        <begin position="145"/>
        <end position="280"/>
    </location>
</feature>
<organism evidence="2 3">
    <name type="scientific">Massariosphaeria phaeospora</name>
    <dbReference type="NCBI Taxonomy" id="100035"/>
    <lineage>
        <taxon>Eukaryota</taxon>
        <taxon>Fungi</taxon>
        <taxon>Dikarya</taxon>
        <taxon>Ascomycota</taxon>
        <taxon>Pezizomycotina</taxon>
        <taxon>Dothideomycetes</taxon>
        <taxon>Pleosporomycetidae</taxon>
        <taxon>Pleosporales</taxon>
        <taxon>Pleosporales incertae sedis</taxon>
        <taxon>Massariosphaeria</taxon>
    </lineage>
</organism>
<dbReference type="PANTHER" id="PTHR33112:SF16">
    <property type="entry name" value="HETEROKARYON INCOMPATIBILITY DOMAIN-CONTAINING PROTEIN"/>
    <property type="match status" value="1"/>
</dbReference>
<evidence type="ECO:0000313" key="2">
    <source>
        <dbReference type="EMBL" id="KAF2867399.1"/>
    </source>
</evidence>
<dbReference type="EMBL" id="JAADJZ010000023">
    <property type="protein sequence ID" value="KAF2867399.1"/>
    <property type="molecule type" value="Genomic_DNA"/>
</dbReference>
<dbReference type="PANTHER" id="PTHR33112">
    <property type="entry name" value="DOMAIN PROTEIN, PUTATIVE-RELATED"/>
    <property type="match status" value="1"/>
</dbReference>